<organism evidence="5 6">
    <name type="scientific">Paenibacillus methanolicus</name>
    <dbReference type="NCBI Taxonomy" id="582686"/>
    <lineage>
        <taxon>Bacteria</taxon>
        <taxon>Bacillati</taxon>
        <taxon>Bacillota</taxon>
        <taxon>Bacilli</taxon>
        <taxon>Bacillales</taxon>
        <taxon>Paenibacillaceae</taxon>
        <taxon>Paenibacillus</taxon>
    </lineage>
</organism>
<dbReference type="InterPro" id="IPR008913">
    <property type="entry name" value="Znf_CHY"/>
</dbReference>
<dbReference type="SUPFAM" id="SSF160631">
    <property type="entry name" value="SMI1/KNR4-like"/>
    <property type="match status" value="1"/>
</dbReference>
<dbReference type="InterPro" id="IPR051873">
    <property type="entry name" value="KNR4/SMI1_regulator"/>
</dbReference>
<evidence type="ECO:0000259" key="4">
    <source>
        <dbReference type="PROSITE" id="PS51266"/>
    </source>
</evidence>
<evidence type="ECO:0000256" key="2">
    <source>
        <dbReference type="ARBA" id="ARBA00022771"/>
    </source>
</evidence>
<dbReference type="InterPro" id="IPR037274">
    <property type="entry name" value="Znf_CHY_sf"/>
</dbReference>
<name>A0A5S5C1T9_9BACL</name>
<keyword evidence="6" id="KW-1185">Reference proteome</keyword>
<dbReference type="Pfam" id="PF05495">
    <property type="entry name" value="zf-CHY"/>
    <property type="match status" value="1"/>
</dbReference>
<keyword evidence="1" id="KW-0479">Metal-binding</keyword>
<proteinExistence type="predicted"/>
<dbReference type="SMART" id="SM00860">
    <property type="entry name" value="SMI1_KNR4"/>
    <property type="match status" value="1"/>
</dbReference>
<dbReference type="PANTHER" id="PTHR47432">
    <property type="entry name" value="CELL WALL ASSEMBLY REGULATOR SMI1"/>
    <property type="match status" value="1"/>
</dbReference>
<keyword evidence="2" id="KW-0863">Zinc-finger</keyword>
<dbReference type="AlphaFoldDB" id="A0A5S5C1T9"/>
<dbReference type="PROSITE" id="PS51266">
    <property type="entry name" value="ZF_CHY"/>
    <property type="match status" value="1"/>
</dbReference>
<evidence type="ECO:0000256" key="3">
    <source>
        <dbReference type="ARBA" id="ARBA00022833"/>
    </source>
</evidence>
<reference evidence="5 6" key="1">
    <citation type="submission" date="2019-07" db="EMBL/GenBank/DDBJ databases">
        <title>Genomic Encyclopedia of Type Strains, Phase III (KMG-III): the genomes of soil and plant-associated and newly described type strains.</title>
        <authorList>
            <person name="Whitman W."/>
        </authorList>
    </citation>
    <scope>NUCLEOTIDE SEQUENCE [LARGE SCALE GENOMIC DNA]</scope>
    <source>
        <strain evidence="5 6">BL24</strain>
    </source>
</reference>
<dbReference type="Gene3D" id="3.40.1580.10">
    <property type="entry name" value="SMI1/KNR4-like"/>
    <property type="match status" value="1"/>
</dbReference>
<sequence length="285" mass="32418">MRPDVYGAVVDEATRCKHYHSELDIIALKFGCCDRYYPCYECHLEAADHPPKPWPRSRAEEPAVLCGACGHEMTVQAYKESGFQCPSCQAAFNPGCQLHYDLYFEENSGMDGIKRAERLWRRIIEKGSSVEANFEEALNLQPGATEEDFQLLERTLGVTLPEELKSFYRIHNGQVWNMGSSCFVRNLTLSPISGIIENWTFLQEEFDPDDLEAEEIDHEIKPCLWNPKWIPIASNGGGDYLCIDTDPSEAGVVGQVLYYWHDWGNRSVEGKSLFAFIDICLAEEE</sequence>
<gene>
    <name evidence="5" type="ORF">BCM02_107251</name>
</gene>
<accession>A0A5S5C1T9</accession>
<dbReference type="InterPro" id="IPR037883">
    <property type="entry name" value="Knr4/Smi1-like_sf"/>
</dbReference>
<comment type="caution">
    <text evidence="5">The sequence shown here is derived from an EMBL/GenBank/DDBJ whole genome shotgun (WGS) entry which is preliminary data.</text>
</comment>
<dbReference type="Proteomes" id="UP000323257">
    <property type="component" value="Unassembled WGS sequence"/>
</dbReference>
<dbReference type="PANTHER" id="PTHR47432:SF1">
    <property type="entry name" value="CELL WALL ASSEMBLY REGULATOR SMI1"/>
    <property type="match status" value="1"/>
</dbReference>
<dbReference type="GO" id="GO:0008270">
    <property type="term" value="F:zinc ion binding"/>
    <property type="evidence" value="ECO:0007669"/>
    <property type="project" value="UniProtKB-KW"/>
</dbReference>
<evidence type="ECO:0000313" key="5">
    <source>
        <dbReference type="EMBL" id="TYP73267.1"/>
    </source>
</evidence>
<dbReference type="Pfam" id="PF09346">
    <property type="entry name" value="SMI1_KNR4"/>
    <property type="match status" value="1"/>
</dbReference>
<keyword evidence="3" id="KW-0862">Zinc</keyword>
<feature type="domain" description="CHY-type" evidence="4">
    <location>
        <begin position="9"/>
        <end position="90"/>
    </location>
</feature>
<dbReference type="EMBL" id="VNHS01000007">
    <property type="protein sequence ID" value="TYP73267.1"/>
    <property type="molecule type" value="Genomic_DNA"/>
</dbReference>
<protein>
    <submittedName>
        <fullName evidence="5">Putative CHY-type Zn-finger protein</fullName>
    </submittedName>
</protein>
<dbReference type="InterPro" id="IPR018958">
    <property type="entry name" value="Knr4/Smi1-like_dom"/>
</dbReference>
<dbReference type="SUPFAM" id="SSF161219">
    <property type="entry name" value="CHY zinc finger-like"/>
    <property type="match status" value="1"/>
</dbReference>
<evidence type="ECO:0000256" key="1">
    <source>
        <dbReference type="ARBA" id="ARBA00022723"/>
    </source>
</evidence>
<evidence type="ECO:0000313" key="6">
    <source>
        <dbReference type="Proteomes" id="UP000323257"/>
    </source>
</evidence>